<protein>
    <submittedName>
        <fullName evidence="1">Uncharacterized protein</fullName>
    </submittedName>
</protein>
<accession>A0ABR3ESR9</accession>
<evidence type="ECO:0000313" key="1">
    <source>
        <dbReference type="EMBL" id="KAL0565941.1"/>
    </source>
</evidence>
<gene>
    <name evidence="1" type="ORF">V5O48_016079</name>
</gene>
<reference evidence="1 2" key="1">
    <citation type="submission" date="2024-02" db="EMBL/GenBank/DDBJ databases">
        <title>A draft genome for the cacao thread blight pathogen Marasmius crinis-equi.</title>
        <authorList>
            <person name="Cohen S.P."/>
            <person name="Baruah I.K."/>
            <person name="Amoako-Attah I."/>
            <person name="Bukari Y."/>
            <person name="Meinhardt L.W."/>
            <person name="Bailey B.A."/>
        </authorList>
    </citation>
    <scope>NUCLEOTIDE SEQUENCE [LARGE SCALE GENOMIC DNA]</scope>
    <source>
        <strain evidence="1 2">GH-76</strain>
    </source>
</reference>
<organism evidence="1 2">
    <name type="scientific">Marasmius crinis-equi</name>
    <dbReference type="NCBI Taxonomy" id="585013"/>
    <lineage>
        <taxon>Eukaryota</taxon>
        <taxon>Fungi</taxon>
        <taxon>Dikarya</taxon>
        <taxon>Basidiomycota</taxon>
        <taxon>Agaricomycotina</taxon>
        <taxon>Agaricomycetes</taxon>
        <taxon>Agaricomycetidae</taxon>
        <taxon>Agaricales</taxon>
        <taxon>Marasmiineae</taxon>
        <taxon>Marasmiaceae</taxon>
        <taxon>Marasmius</taxon>
    </lineage>
</organism>
<keyword evidence="2" id="KW-1185">Reference proteome</keyword>
<dbReference type="Proteomes" id="UP001465976">
    <property type="component" value="Unassembled WGS sequence"/>
</dbReference>
<comment type="caution">
    <text evidence="1">The sequence shown here is derived from an EMBL/GenBank/DDBJ whole genome shotgun (WGS) entry which is preliminary data.</text>
</comment>
<dbReference type="EMBL" id="JBAHYK010002064">
    <property type="protein sequence ID" value="KAL0565941.1"/>
    <property type="molecule type" value="Genomic_DNA"/>
</dbReference>
<name>A0ABR3ESR9_9AGAR</name>
<sequence>MTPPLSASPSPNIQTSFTVEEIREIAITTTRLIDAAGYRCYLFGSAACYFYCYENHTPRIPGDFDFVVSQGAEDSQVPVDAEALKKEIEERDGRFYRVKARTPGANYCPLWFSFSSPPDLTRSIKIYLVPSGVDGSTLRVPHIPTNRLRPINIDSTSPNLSLIPFIPLLIMKPKGWHDHRVSRKPYMRRKLPKDVEDVSMLIIEAVRHRQTVSATQSYFPAWFIGRGKKDARWFLRKNPEVGDGYVKLRRWEDVGLVQPAEPRGEELPWIFQQPLVLNSGVAFSAQG</sequence>
<evidence type="ECO:0000313" key="2">
    <source>
        <dbReference type="Proteomes" id="UP001465976"/>
    </source>
</evidence>
<proteinExistence type="predicted"/>